<dbReference type="OrthoDB" id="423313at2759"/>
<dbReference type="InterPro" id="IPR045130">
    <property type="entry name" value="OFUT2-like"/>
</dbReference>
<feature type="transmembrane region" description="Helical" evidence="4">
    <location>
        <begin position="26"/>
        <end position="45"/>
    </location>
</feature>
<keyword evidence="6" id="KW-1185">Reference proteome</keyword>
<dbReference type="GO" id="GO:0046922">
    <property type="term" value="F:peptide-O-fucosyltransferase activity"/>
    <property type="evidence" value="ECO:0007669"/>
    <property type="project" value="InterPro"/>
</dbReference>
<evidence type="ECO:0000256" key="3">
    <source>
        <dbReference type="ARBA" id="ARBA00023277"/>
    </source>
</evidence>
<dbReference type="GO" id="GO:0006004">
    <property type="term" value="P:fucose metabolic process"/>
    <property type="evidence" value="ECO:0007669"/>
    <property type="project" value="UniProtKB-KW"/>
</dbReference>
<dbReference type="CDD" id="cd11296">
    <property type="entry name" value="O-FucT_like"/>
    <property type="match status" value="1"/>
</dbReference>
<keyword evidence="2" id="KW-0294">Fucose metabolism</keyword>
<gene>
    <name evidence="5" type="ORF">P691DRAFT_798407</name>
</gene>
<keyword evidence="4" id="KW-0812">Transmembrane</keyword>
<reference evidence="5" key="1">
    <citation type="submission" date="2020-11" db="EMBL/GenBank/DDBJ databases">
        <authorList>
            <consortium name="DOE Joint Genome Institute"/>
            <person name="Ahrendt S."/>
            <person name="Riley R."/>
            <person name="Andreopoulos W."/>
            <person name="Labutti K."/>
            <person name="Pangilinan J."/>
            <person name="Ruiz-Duenas F.J."/>
            <person name="Barrasa J.M."/>
            <person name="Sanchez-Garcia M."/>
            <person name="Camarero S."/>
            <person name="Miyauchi S."/>
            <person name="Serrano A."/>
            <person name="Linde D."/>
            <person name="Babiker R."/>
            <person name="Drula E."/>
            <person name="Ayuso-Fernandez I."/>
            <person name="Pacheco R."/>
            <person name="Padilla G."/>
            <person name="Ferreira P."/>
            <person name="Barriuso J."/>
            <person name="Kellner H."/>
            <person name="Castanera R."/>
            <person name="Alfaro M."/>
            <person name="Ramirez L."/>
            <person name="Pisabarro A.G."/>
            <person name="Kuo A."/>
            <person name="Tritt A."/>
            <person name="Lipzen A."/>
            <person name="He G."/>
            <person name="Yan M."/>
            <person name="Ng V."/>
            <person name="Cullen D."/>
            <person name="Martin F."/>
            <person name="Rosso M.-N."/>
            <person name="Henrissat B."/>
            <person name="Hibbett D."/>
            <person name="Martinez A.T."/>
            <person name="Grigoriev I.V."/>
        </authorList>
    </citation>
    <scope>NUCLEOTIDE SEQUENCE</scope>
    <source>
        <strain evidence="5">MF-IS2</strain>
    </source>
</reference>
<evidence type="ECO:0000313" key="5">
    <source>
        <dbReference type="EMBL" id="KAF9454144.1"/>
    </source>
</evidence>
<sequence length="468" mass="53692">MLTSDESLNNLKSYRQHIPNRRKRQYVYLGCIGLVIAFTLAYFSILSVSKSSKLVQEPTVNRTQLSSSPKINLLDPSSYLNGPPTQAFRDNLRPDAKYITSWISAGWTNDVMTYINLIYLALITDRIPIIPMFTPSHIGGDKPTIDFGEVFDVQRLAEGVGIPILEWHQVKNRSSDVLDDLGCWNTWEAVQDHEAFPRRSVVPNYLKLDISYTKTPSWIKVIPHYEHDRHAYFWALASLAFPEGRQENLKPPLESPTHHTLLPPDEQVLCYDYLYYVCALQPFEFEFDYSPAWRYVGQHLRWTERLETIADEYVRTAVGALDSPTAPPYIGIHVRHGDFKNWCGDVPVQDCFASIPIIARRVEDIKTELRESRGITVEHVIVTSDERDDSWWEQVADQGWYKIDHTGTAERYGAWHPVLIDAVIQSNGVGFVGTDRSTMSIIARRRVQSWRNGVVRTVKWGRVGADDH</sequence>
<dbReference type="EMBL" id="MU151056">
    <property type="protein sequence ID" value="KAF9454144.1"/>
    <property type="molecule type" value="Genomic_DNA"/>
</dbReference>
<dbReference type="Gene3D" id="3.40.50.11350">
    <property type="match status" value="1"/>
</dbReference>
<proteinExistence type="predicted"/>
<protein>
    <recommendedName>
        <fullName evidence="7">GDP-fucose protein O-fucosyltransferase</fullName>
    </recommendedName>
</protein>
<dbReference type="AlphaFoldDB" id="A0A9P5XNN3"/>
<name>A0A9P5XNN3_9AGAR</name>
<comment type="caution">
    <text evidence="5">The sequence shown here is derived from an EMBL/GenBank/DDBJ whole genome shotgun (WGS) entry which is preliminary data.</text>
</comment>
<keyword evidence="1" id="KW-0808">Transferase</keyword>
<dbReference type="Proteomes" id="UP000807342">
    <property type="component" value="Unassembled WGS sequence"/>
</dbReference>
<evidence type="ECO:0000256" key="4">
    <source>
        <dbReference type="SAM" id="Phobius"/>
    </source>
</evidence>
<keyword evidence="4" id="KW-0472">Membrane</keyword>
<accession>A0A9P5XNN3</accession>
<keyword evidence="3" id="KW-0119">Carbohydrate metabolism</keyword>
<evidence type="ECO:0000256" key="2">
    <source>
        <dbReference type="ARBA" id="ARBA00023253"/>
    </source>
</evidence>
<keyword evidence="4" id="KW-1133">Transmembrane helix</keyword>
<organism evidence="5 6">
    <name type="scientific">Macrolepiota fuliginosa MF-IS2</name>
    <dbReference type="NCBI Taxonomy" id="1400762"/>
    <lineage>
        <taxon>Eukaryota</taxon>
        <taxon>Fungi</taxon>
        <taxon>Dikarya</taxon>
        <taxon>Basidiomycota</taxon>
        <taxon>Agaricomycotina</taxon>
        <taxon>Agaricomycetes</taxon>
        <taxon>Agaricomycetidae</taxon>
        <taxon>Agaricales</taxon>
        <taxon>Agaricineae</taxon>
        <taxon>Agaricaceae</taxon>
        <taxon>Macrolepiota</taxon>
    </lineage>
</organism>
<evidence type="ECO:0000313" key="6">
    <source>
        <dbReference type="Proteomes" id="UP000807342"/>
    </source>
</evidence>
<dbReference type="PANTHER" id="PTHR13398:SF0">
    <property type="entry name" value="GDP-FUCOSE PROTEIN O-FUCOSYLTRANSFERASE 2"/>
    <property type="match status" value="1"/>
</dbReference>
<evidence type="ECO:0008006" key="7">
    <source>
        <dbReference type="Google" id="ProtNLM"/>
    </source>
</evidence>
<evidence type="ECO:0000256" key="1">
    <source>
        <dbReference type="ARBA" id="ARBA00022679"/>
    </source>
</evidence>
<dbReference type="PANTHER" id="PTHR13398">
    <property type="entry name" value="GDP-FUCOSE PROTEIN O-FUCOSYLTRANSFERASE 2"/>
    <property type="match status" value="1"/>
</dbReference>